<dbReference type="RefSeq" id="WP_092383159.1">
    <property type="nucleotide sequence ID" value="NZ_BOPI01000018.1"/>
</dbReference>
<proteinExistence type="inferred from homology"/>
<evidence type="ECO:0000313" key="5">
    <source>
        <dbReference type="EMBL" id="SEK04313.1"/>
    </source>
</evidence>
<dbReference type="SUPFAM" id="SSF55347">
    <property type="entry name" value="Glyceraldehyde-3-phosphate dehydrogenase-like, C-terminal domain"/>
    <property type="match status" value="1"/>
</dbReference>
<protein>
    <submittedName>
        <fullName evidence="5">Glucose-6-phosphate 3-dehydrogenase</fullName>
    </submittedName>
</protein>
<dbReference type="Gene3D" id="3.40.50.720">
    <property type="entry name" value="NAD(P)-binding Rossmann-like Domain"/>
    <property type="match status" value="1"/>
</dbReference>
<dbReference type="InterPro" id="IPR000683">
    <property type="entry name" value="Gfo/Idh/MocA-like_OxRdtase_N"/>
</dbReference>
<keyword evidence="6" id="KW-1185">Reference proteome</keyword>
<dbReference type="InterPro" id="IPR051317">
    <property type="entry name" value="Gfo/Idh/MocA_oxidoreduct"/>
</dbReference>
<accession>A0A1H7DRD2</accession>
<dbReference type="Pfam" id="PF22725">
    <property type="entry name" value="GFO_IDH_MocA_C3"/>
    <property type="match status" value="1"/>
</dbReference>
<dbReference type="Gene3D" id="3.30.360.10">
    <property type="entry name" value="Dihydrodipicolinate Reductase, domain 2"/>
    <property type="match status" value="1"/>
</dbReference>
<feature type="domain" description="Gfo/Idh/MocA-like oxidoreductase N-terminal" evidence="3">
    <location>
        <begin position="1"/>
        <end position="114"/>
    </location>
</feature>
<evidence type="ECO:0000256" key="1">
    <source>
        <dbReference type="ARBA" id="ARBA00010928"/>
    </source>
</evidence>
<reference evidence="6" key="1">
    <citation type="submission" date="2016-10" db="EMBL/GenBank/DDBJ databases">
        <authorList>
            <person name="Varghese N."/>
            <person name="Submissions S."/>
        </authorList>
    </citation>
    <scope>NUCLEOTIDE SEQUENCE [LARGE SCALE GENOMIC DNA]</scope>
    <source>
        <strain evidence="6">CGMCC 4.7038</strain>
    </source>
</reference>
<dbReference type="EMBL" id="FNYV01000016">
    <property type="protein sequence ID" value="SEK04313.1"/>
    <property type="molecule type" value="Genomic_DNA"/>
</dbReference>
<gene>
    <name evidence="5" type="ORF">SAMN05443287_11689</name>
</gene>
<evidence type="ECO:0000259" key="3">
    <source>
        <dbReference type="Pfam" id="PF01408"/>
    </source>
</evidence>
<dbReference type="Proteomes" id="UP000198707">
    <property type="component" value="Unassembled WGS sequence"/>
</dbReference>
<dbReference type="PANTHER" id="PTHR43708:SF5">
    <property type="entry name" value="CONSERVED EXPRESSED OXIDOREDUCTASE (EUROFUNG)-RELATED"/>
    <property type="match status" value="1"/>
</dbReference>
<evidence type="ECO:0000256" key="2">
    <source>
        <dbReference type="ARBA" id="ARBA00023002"/>
    </source>
</evidence>
<dbReference type="OrthoDB" id="9815825at2"/>
<dbReference type="InterPro" id="IPR036291">
    <property type="entry name" value="NAD(P)-bd_dom_sf"/>
</dbReference>
<evidence type="ECO:0000259" key="4">
    <source>
        <dbReference type="Pfam" id="PF22725"/>
    </source>
</evidence>
<evidence type="ECO:0000313" key="6">
    <source>
        <dbReference type="Proteomes" id="UP000198707"/>
    </source>
</evidence>
<dbReference type="AlphaFoldDB" id="A0A1H7DRD2"/>
<comment type="similarity">
    <text evidence="1">Belongs to the Gfo/Idh/MocA family.</text>
</comment>
<dbReference type="Pfam" id="PF01408">
    <property type="entry name" value="GFO_IDH_MocA"/>
    <property type="match status" value="1"/>
</dbReference>
<name>A0A1H7DRD2_9ACTN</name>
<dbReference type="STRING" id="1144548.SAMN05443287_11689"/>
<dbReference type="SUPFAM" id="SSF51735">
    <property type="entry name" value="NAD(P)-binding Rossmann-fold domains"/>
    <property type="match status" value="1"/>
</dbReference>
<dbReference type="GO" id="GO:0000166">
    <property type="term" value="F:nucleotide binding"/>
    <property type="evidence" value="ECO:0007669"/>
    <property type="project" value="InterPro"/>
</dbReference>
<dbReference type="InterPro" id="IPR055170">
    <property type="entry name" value="GFO_IDH_MocA-like_dom"/>
</dbReference>
<keyword evidence="2" id="KW-0560">Oxidoreductase</keyword>
<organism evidence="5 6">
    <name type="scientific">Micromonospora phaseoli</name>
    <dbReference type="NCBI Taxonomy" id="1144548"/>
    <lineage>
        <taxon>Bacteria</taxon>
        <taxon>Bacillati</taxon>
        <taxon>Actinomycetota</taxon>
        <taxon>Actinomycetes</taxon>
        <taxon>Micromonosporales</taxon>
        <taxon>Micromonosporaceae</taxon>
        <taxon>Micromonospora</taxon>
    </lineage>
</organism>
<feature type="domain" description="GFO/IDH/MocA-like oxidoreductase" evidence="4">
    <location>
        <begin position="126"/>
        <end position="253"/>
    </location>
</feature>
<dbReference type="PANTHER" id="PTHR43708">
    <property type="entry name" value="CONSERVED EXPRESSED OXIDOREDUCTASE (EUROFUNG)"/>
    <property type="match status" value="1"/>
</dbReference>
<dbReference type="GO" id="GO:0016491">
    <property type="term" value="F:oxidoreductase activity"/>
    <property type="evidence" value="ECO:0007669"/>
    <property type="project" value="UniProtKB-KW"/>
</dbReference>
<sequence length="345" mass="38087">MRIGIVGAGNIARAHVNAIHLLPHTELVGVHDIAPDRAAAAATRFGCSAFDRLDSLYDQIDGVIIASPNHTHAELATEAIARGKHVLCEKPMTVTVGQARELTDMAEASGLSCGISFNYRYLDVVHEVRRIVDDGVLGRPLFIEVSFQRSSALTRRHFTWRDSEVGLSTSGALGDLGVHLLDLLPFMFGSAVEARNCRIKLRTNVPEREGRPVRVDDYAFVGGHLTNGVYFTMVASKSALPEDVGLSLRIVGEGSEFSYHSRDGAAYHLRSAVRWERRPLRQRRPLADPVGEVTGWGSTFHHQLREWSDLVHGRRPRTRLADFADGLRAQTILADLLEQGQYALV</sequence>